<comment type="caution">
    <text evidence="1">The sequence shown here is derived from an EMBL/GenBank/DDBJ whole genome shotgun (WGS) entry which is preliminary data.</text>
</comment>
<accession>A0A1S1LJR5</accession>
<dbReference type="EMBL" id="MLIQ01000014">
    <property type="protein sequence ID" value="OHU57117.1"/>
    <property type="molecule type" value="Genomic_DNA"/>
</dbReference>
<sequence length="86" mass="9221">MCGPALKLLIDDLGRAGQTSSGRTFQELQNEKNALYSDLIRGDHTAAEGIQLRILAQLELLNDKLAAGKSPSHPMSTALVPIHTTP</sequence>
<protein>
    <submittedName>
        <fullName evidence="1">Uncharacterized protein</fullName>
    </submittedName>
</protein>
<dbReference type="Proteomes" id="UP000180043">
    <property type="component" value="Unassembled WGS sequence"/>
</dbReference>
<organism evidence="1 2">
    <name type="scientific">Mycobacteroides chelonae</name>
    <name type="common">Mycobacterium chelonae</name>
    <dbReference type="NCBI Taxonomy" id="1774"/>
    <lineage>
        <taxon>Bacteria</taxon>
        <taxon>Bacillati</taxon>
        <taxon>Actinomycetota</taxon>
        <taxon>Actinomycetes</taxon>
        <taxon>Mycobacteriales</taxon>
        <taxon>Mycobacteriaceae</taxon>
        <taxon>Mycobacteroides</taxon>
    </lineage>
</organism>
<proteinExistence type="predicted"/>
<evidence type="ECO:0000313" key="2">
    <source>
        <dbReference type="Proteomes" id="UP000180043"/>
    </source>
</evidence>
<evidence type="ECO:0000313" key="1">
    <source>
        <dbReference type="EMBL" id="OHU57117.1"/>
    </source>
</evidence>
<reference evidence="1 2" key="1">
    <citation type="submission" date="2016-10" db="EMBL/GenBank/DDBJ databases">
        <title>Evaluation of Human, Veterinary and Environmental Mycobacterium chelonae Isolates by Core Genome Phylogenomic Analysis, Targeted Gene Comparison, and Anti-microbial Susceptibility Patterns: A Tale of Mistaken Identities.</title>
        <authorList>
            <person name="Fogelson S.B."/>
            <person name="Camus A.C."/>
            <person name="Lorenz W."/>
            <person name="Vasireddy R."/>
            <person name="Vasireddy S."/>
            <person name="Smith T."/>
            <person name="Brown-Elliott B.A."/>
            <person name="Wallace R.J.Jr."/>
            <person name="Hasan N.A."/>
            <person name="Reischl U."/>
            <person name="Sanchez S."/>
        </authorList>
    </citation>
    <scope>NUCLEOTIDE SEQUENCE [LARGE SCALE GENOMIC DNA]</scope>
    <source>
        <strain evidence="1 2">15515</strain>
    </source>
</reference>
<name>A0A1S1LJR5_MYCCH</name>
<gene>
    <name evidence="1" type="ORF">BKG82_13085</name>
</gene>
<dbReference type="AlphaFoldDB" id="A0A1S1LJR5"/>